<sequence length="102" mass="10536">MRARGSVVSLLAAVFAVPLLGCLALAGLLLQDSLARLGEARTAVAVAEVDRVLFRASQQVRLLTGPLGTALLSQEDAQGAVRDGRAEAERWLGAAQQAAASL</sequence>
<feature type="non-terminal residue" evidence="1">
    <location>
        <position position="102"/>
    </location>
</feature>
<dbReference type="EMBL" id="ADVL01000152">
    <property type="protein sequence ID" value="EFH12896.1"/>
    <property type="molecule type" value="Genomic_DNA"/>
</dbReference>
<dbReference type="HOGENOM" id="CLU_2297735_0_0_5"/>
<reference evidence="1 2" key="1">
    <citation type="submission" date="2010-04" db="EMBL/GenBank/DDBJ databases">
        <authorList>
            <person name="Qin X."/>
            <person name="Bachman B."/>
            <person name="Battles P."/>
            <person name="Bell A."/>
            <person name="Bess C."/>
            <person name="Bickham C."/>
            <person name="Chaboub L."/>
            <person name="Chen D."/>
            <person name="Coyle M."/>
            <person name="Deiros D.R."/>
            <person name="Dinh H."/>
            <person name="Forbes L."/>
            <person name="Fowler G."/>
            <person name="Francisco L."/>
            <person name="Fu Q."/>
            <person name="Gubbala S."/>
            <person name="Hale W."/>
            <person name="Han Y."/>
            <person name="Hemphill L."/>
            <person name="Highlander S.K."/>
            <person name="Hirani K."/>
            <person name="Hogues M."/>
            <person name="Jackson L."/>
            <person name="Jakkamsetti A."/>
            <person name="Javaid M."/>
            <person name="Jiang H."/>
            <person name="Korchina V."/>
            <person name="Kovar C."/>
            <person name="Lara F."/>
            <person name="Lee S."/>
            <person name="Mata R."/>
            <person name="Mathew T."/>
            <person name="Moen C."/>
            <person name="Morales K."/>
            <person name="Munidasa M."/>
            <person name="Nazareth L."/>
            <person name="Ngo R."/>
            <person name="Nguyen L."/>
            <person name="Okwuonu G."/>
            <person name="Ongeri F."/>
            <person name="Patil S."/>
            <person name="Petrosino J."/>
            <person name="Pham C."/>
            <person name="Pham P."/>
            <person name="Pu L.-L."/>
            <person name="Puazo M."/>
            <person name="Raj R."/>
            <person name="Reid J."/>
            <person name="Rouhana J."/>
            <person name="Saada N."/>
            <person name="Shang Y."/>
            <person name="Simmons D."/>
            <person name="Thornton R."/>
            <person name="Warren J."/>
            <person name="Weissenberger G."/>
            <person name="Zhang J."/>
            <person name="Zhang L."/>
            <person name="Zhou C."/>
            <person name="Zhu D."/>
            <person name="Muzny D."/>
            <person name="Worley K."/>
            <person name="Gibbs R."/>
        </authorList>
    </citation>
    <scope>NUCLEOTIDE SEQUENCE [LARGE SCALE GENOMIC DNA]</scope>
    <source>
        <strain evidence="1 2">ATCC 49957</strain>
    </source>
</reference>
<accession>D5RIH6</accession>
<protein>
    <submittedName>
        <fullName evidence="1">Uncharacterized protein</fullName>
    </submittedName>
</protein>
<comment type="caution">
    <text evidence="1">The sequence shown here is derived from an EMBL/GenBank/DDBJ whole genome shotgun (WGS) entry which is preliminary data.</text>
</comment>
<evidence type="ECO:0000313" key="1">
    <source>
        <dbReference type="EMBL" id="EFH12896.1"/>
    </source>
</evidence>
<keyword evidence="2" id="KW-1185">Reference proteome</keyword>
<proteinExistence type="predicted"/>
<organism evidence="1 2">
    <name type="scientific">Pseudoroseomonas cervicalis ATCC 49957</name>
    <dbReference type="NCBI Taxonomy" id="525371"/>
    <lineage>
        <taxon>Bacteria</taxon>
        <taxon>Pseudomonadati</taxon>
        <taxon>Pseudomonadota</taxon>
        <taxon>Alphaproteobacteria</taxon>
        <taxon>Acetobacterales</taxon>
        <taxon>Roseomonadaceae</taxon>
        <taxon>Roseomonas</taxon>
    </lineage>
</organism>
<evidence type="ECO:0000313" key="2">
    <source>
        <dbReference type="Proteomes" id="UP000005324"/>
    </source>
</evidence>
<dbReference type="AlphaFoldDB" id="D5RIH6"/>
<gene>
    <name evidence="1" type="ORF">HMPREF0731_0886</name>
</gene>
<name>D5RIH6_9PROT</name>
<dbReference type="RefSeq" id="WP_007003945.1">
    <property type="nucleotide sequence ID" value="NZ_GG770778.1"/>
</dbReference>
<dbReference type="Proteomes" id="UP000005324">
    <property type="component" value="Unassembled WGS sequence"/>
</dbReference>